<evidence type="ECO:0000313" key="13">
    <source>
        <dbReference type="Proteomes" id="UP000464495"/>
    </source>
</evidence>
<reference evidence="12 13" key="1">
    <citation type="submission" date="2019-12" db="EMBL/GenBank/DDBJ databases">
        <title>Complete genome sequence of Algicella marina strain 9Alg 56(T) isolated from the red alga Tichocarpus crinitus.</title>
        <authorList>
            <person name="Kim S.-G."/>
            <person name="Nedashkovskaya O.I."/>
        </authorList>
    </citation>
    <scope>NUCLEOTIDE SEQUENCE [LARGE SCALE GENOMIC DNA]</scope>
    <source>
        <strain evidence="12 13">9Alg 56</strain>
    </source>
</reference>
<name>A0A6P1T1E5_9RHOB</name>
<dbReference type="InterPro" id="IPR001680">
    <property type="entry name" value="WD40_rpt"/>
</dbReference>
<dbReference type="InterPro" id="IPR009056">
    <property type="entry name" value="Cyt_c-like_dom"/>
</dbReference>
<feature type="repeat" description="WD" evidence="8">
    <location>
        <begin position="105"/>
        <end position="144"/>
    </location>
</feature>
<dbReference type="InterPro" id="IPR015943">
    <property type="entry name" value="WD40/YVTN_repeat-like_dom_sf"/>
</dbReference>
<evidence type="ECO:0000313" key="12">
    <source>
        <dbReference type="EMBL" id="QHQ35276.1"/>
    </source>
</evidence>
<dbReference type="InterPro" id="IPR019775">
    <property type="entry name" value="WD40_repeat_CS"/>
</dbReference>
<dbReference type="PROSITE" id="PS50082">
    <property type="entry name" value="WD_REPEATS_2"/>
    <property type="match status" value="4"/>
</dbReference>
<dbReference type="PROSITE" id="PS50294">
    <property type="entry name" value="WD_REPEATS_REGION"/>
    <property type="match status" value="2"/>
</dbReference>
<dbReference type="RefSeq" id="WP_161861843.1">
    <property type="nucleotide sequence ID" value="NZ_CP046620.1"/>
</dbReference>
<keyword evidence="2 8" id="KW-0853">WD repeat</keyword>
<dbReference type="Gene3D" id="2.130.10.10">
    <property type="entry name" value="YVTN repeat-like/Quinoprotein amine dehydrogenase"/>
    <property type="match status" value="2"/>
</dbReference>
<keyword evidence="3 9" id="KW-0349">Heme</keyword>
<dbReference type="Pfam" id="PF00400">
    <property type="entry name" value="WD40"/>
    <property type="match status" value="3"/>
</dbReference>
<dbReference type="GO" id="GO:0009055">
    <property type="term" value="F:electron transfer activity"/>
    <property type="evidence" value="ECO:0007669"/>
    <property type="project" value="InterPro"/>
</dbReference>
<dbReference type="Proteomes" id="UP000464495">
    <property type="component" value="Chromosome"/>
</dbReference>
<evidence type="ECO:0000256" key="7">
    <source>
        <dbReference type="ARBA" id="ARBA00023004"/>
    </source>
</evidence>
<evidence type="ECO:0000256" key="9">
    <source>
        <dbReference type="PROSITE-ProRule" id="PRU00433"/>
    </source>
</evidence>
<feature type="repeat" description="WD" evidence="8">
    <location>
        <begin position="145"/>
        <end position="186"/>
    </location>
</feature>
<dbReference type="Gene3D" id="1.10.760.10">
    <property type="entry name" value="Cytochrome c-like domain"/>
    <property type="match status" value="1"/>
</dbReference>
<dbReference type="EMBL" id="CP046620">
    <property type="protein sequence ID" value="QHQ35276.1"/>
    <property type="molecule type" value="Genomic_DNA"/>
</dbReference>
<evidence type="ECO:0000256" key="2">
    <source>
        <dbReference type="ARBA" id="ARBA00022574"/>
    </source>
</evidence>
<dbReference type="PANTHER" id="PTHR19848:SF8">
    <property type="entry name" value="F-BOX AND WD REPEAT DOMAIN CONTAINING 7"/>
    <property type="match status" value="1"/>
</dbReference>
<dbReference type="PROSITE" id="PS51007">
    <property type="entry name" value="CYTC"/>
    <property type="match status" value="1"/>
</dbReference>
<evidence type="ECO:0000256" key="6">
    <source>
        <dbReference type="ARBA" id="ARBA00022982"/>
    </source>
</evidence>
<keyword evidence="13" id="KW-1185">Reference proteome</keyword>
<evidence type="ECO:0000256" key="10">
    <source>
        <dbReference type="SAM" id="SignalP"/>
    </source>
</evidence>
<keyword evidence="10" id="KW-0732">Signal</keyword>
<dbReference type="InterPro" id="IPR002327">
    <property type="entry name" value="Cyt_c_1A/1B"/>
</dbReference>
<keyword evidence="1" id="KW-0813">Transport</keyword>
<evidence type="ECO:0000259" key="11">
    <source>
        <dbReference type="PROSITE" id="PS51007"/>
    </source>
</evidence>
<sequence>MLRLIIALGLLCGLTGAKSFAEENDLVGHGGPVKGIAVTEDVILTSSFDNSVGVWSLPDRNPIWLEGHSAAVNAAKILSDGRFASVGDDMQLRIWNSDGTELNVLSGHKGKIISLAVKENLVATAGWDGVVGVWNSETGEQIMWIDSHEGQVNDVSFSTDGSRLFSASNDGTIREWDRKTGEELRVLARHGFGINVLSMAHNGSWLLYGALDGGTRAIDLESGEVLADLSADRRPILALSVSNDDALVAVGDGEGYIMVIDTQDWTVRYDFRAAANGPIWALAFDESGDGIYAGGISDVAHYFPLDAVDRPLMASNQRSFLRDPSEMSNGERQFMRKCSICHELRGSAGRKAGPTLNGLFGRLAGSVSGYHYSDALKKSEITWDETTIDGLFDKGPEHYIPGTKMPMQRIVNARDRHDLVNYLRTYTGDPSE</sequence>
<protein>
    <submittedName>
        <fullName evidence="12">C-type cytochrome</fullName>
    </submittedName>
</protein>
<feature type="repeat" description="WD" evidence="8">
    <location>
        <begin position="65"/>
        <end position="96"/>
    </location>
</feature>
<dbReference type="PROSITE" id="PS00678">
    <property type="entry name" value="WD_REPEATS_1"/>
    <property type="match status" value="1"/>
</dbReference>
<dbReference type="SMART" id="SM00320">
    <property type="entry name" value="WD40"/>
    <property type="match status" value="7"/>
</dbReference>
<dbReference type="GO" id="GO:0020037">
    <property type="term" value="F:heme binding"/>
    <property type="evidence" value="ECO:0007669"/>
    <property type="project" value="InterPro"/>
</dbReference>
<feature type="chain" id="PRO_5026724953" evidence="10">
    <location>
        <begin position="22"/>
        <end position="432"/>
    </location>
</feature>
<keyword evidence="7 9" id="KW-0408">Iron</keyword>
<dbReference type="AlphaFoldDB" id="A0A6P1T1E5"/>
<evidence type="ECO:0000256" key="8">
    <source>
        <dbReference type="PROSITE-ProRule" id="PRU00221"/>
    </source>
</evidence>
<keyword evidence="4 9" id="KW-0479">Metal-binding</keyword>
<dbReference type="GO" id="GO:0046872">
    <property type="term" value="F:metal ion binding"/>
    <property type="evidence" value="ECO:0007669"/>
    <property type="project" value="UniProtKB-KW"/>
</dbReference>
<accession>A0A6P1T1E5</accession>
<evidence type="ECO:0000256" key="3">
    <source>
        <dbReference type="ARBA" id="ARBA00022617"/>
    </source>
</evidence>
<dbReference type="KEGG" id="amaq:GO499_08730"/>
<feature type="signal peptide" evidence="10">
    <location>
        <begin position="1"/>
        <end position="21"/>
    </location>
</feature>
<dbReference type="SUPFAM" id="SSF46626">
    <property type="entry name" value="Cytochrome c"/>
    <property type="match status" value="1"/>
</dbReference>
<dbReference type="SUPFAM" id="SSF50978">
    <property type="entry name" value="WD40 repeat-like"/>
    <property type="match status" value="1"/>
</dbReference>
<feature type="repeat" description="WD" evidence="8">
    <location>
        <begin position="26"/>
        <end position="57"/>
    </location>
</feature>
<evidence type="ECO:0000256" key="5">
    <source>
        <dbReference type="ARBA" id="ARBA00022737"/>
    </source>
</evidence>
<dbReference type="PRINTS" id="PR00604">
    <property type="entry name" value="CYTCHRMECIAB"/>
</dbReference>
<dbReference type="InterPro" id="IPR036322">
    <property type="entry name" value="WD40_repeat_dom_sf"/>
</dbReference>
<gene>
    <name evidence="12" type="ORF">GO499_08730</name>
</gene>
<organism evidence="12 13">
    <name type="scientific">Algicella marina</name>
    <dbReference type="NCBI Taxonomy" id="2683284"/>
    <lineage>
        <taxon>Bacteria</taxon>
        <taxon>Pseudomonadati</taxon>
        <taxon>Pseudomonadota</taxon>
        <taxon>Alphaproteobacteria</taxon>
        <taxon>Rhodobacterales</taxon>
        <taxon>Paracoccaceae</taxon>
        <taxon>Algicella</taxon>
    </lineage>
</organism>
<dbReference type="InterPro" id="IPR036909">
    <property type="entry name" value="Cyt_c-like_dom_sf"/>
</dbReference>
<proteinExistence type="predicted"/>
<evidence type="ECO:0000256" key="1">
    <source>
        <dbReference type="ARBA" id="ARBA00022448"/>
    </source>
</evidence>
<dbReference type="PANTHER" id="PTHR19848">
    <property type="entry name" value="WD40 REPEAT PROTEIN"/>
    <property type="match status" value="1"/>
</dbReference>
<dbReference type="CDD" id="cd00200">
    <property type="entry name" value="WD40"/>
    <property type="match status" value="1"/>
</dbReference>
<keyword evidence="5" id="KW-0677">Repeat</keyword>
<keyword evidence="6" id="KW-0249">Electron transport</keyword>
<feature type="domain" description="Cytochrome c" evidence="11">
    <location>
        <begin position="325"/>
        <end position="427"/>
    </location>
</feature>
<dbReference type="Pfam" id="PF00034">
    <property type="entry name" value="Cytochrom_C"/>
    <property type="match status" value="1"/>
</dbReference>
<evidence type="ECO:0000256" key="4">
    <source>
        <dbReference type="ARBA" id="ARBA00022723"/>
    </source>
</evidence>